<evidence type="ECO:0000313" key="2">
    <source>
        <dbReference type="Proteomes" id="UP001056120"/>
    </source>
</evidence>
<dbReference type="EMBL" id="CM042024">
    <property type="protein sequence ID" value="KAI3811337.1"/>
    <property type="molecule type" value="Genomic_DNA"/>
</dbReference>
<dbReference type="Proteomes" id="UP001056120">
    <property type="component" value="Linkage Group LG07"/>
</dbReference>
<sequence>MPAVVATGTTHAAAFDFRLPNSPPTPSESFPSYSLTLSLSVVGLPPTPVATTTCHIPHPDEVLREVTNRDDVQQDSDELGVCRAP</sequence>
<organism evidence="1 2">
    <name type="scientific">Smallanthus sonchifolius</name>
    <dbReference type="NCBI Taxonomy" id="185202"/>
    <lineage>
        <taxon>Eukaryota</taxon>
        <taxon>Viridiplantae</taxon>
        <taxon>Streptophyta</taxon>
        <taxon>Embryophyta</taxon>
        <taxon>Tracheophyta</taxon>
        <taxon>Spermatophyta</taxon>
        <taxon>Magnoliopsida</taxon>
        <taxon>eudicotyledons</taxon>
        <taxon>Gunneridae</taxon>
        <taxon>Pentapetalae</taxon>
        <taxon>asterids</taxon>
        <taxon>campanulids</taxon>
        <taxon>Asterales</taxon>
        <taxon>Asteraceae</taxon>
        <taxon>Asteroideae</taxon>
        <taxon>Heliantheae alliance</taxon>
        <taxon>Millerieae</taxon>
        <taxon>Smallanthus</taxon>
    </lineage>
</organism>
<name>A0ACB9IU23_9ASTR</name>
<reference evidence="1 2" key="2">
    <citation type="journal article" date="2022" name="Mol. Ecol. Resour.">
        <title>The genomes of chicory, endive, great burdock and yacon provide insights into Asteraceae paleo-polyploidization history and plant inulin production.</title>
        <authorList>
            <person name="Fan W."/>
            <person name="Wang S."/>
            <person name="Wang H."/>
            <person name="Wang A."/>
            <person name="Jiang F."/>
            <person name="Liu H."/>
            <person name="Zhao H."/>
            <person name="Xu D."/>
            <person name="Zhang Y."/>
        </authorList>
    </citation>
    <scope>NUCLEOTIDE SEQUENCE [LARGE SCALE GENOMIC DNA]</scope>
    <source>
        <strain evidence="2">cv. Yunnan</strain>
        <tissue evidence="1">Leaves</tissue>
    </source>
</reference>
<comment type="caution">
    <text evidence="1">The sequence shown here is derived from an EMBL/GenBank/DDBJ whole genome shotgun (WGS) entry which is preliminary data.</text>
</comment>
<proteinExistence type="predicted"/>
<evidence type="ECO:0000313" key="1">
    <source>
        <dbReference type="EMBL" id="KAI3811337.1"/>
    </source>
</evidence>
<gene>
    <name evidence="1" type="ORF">L1987_21058</name>
</gene>
<accession>A0ACB9IU23</accession>
<keyword evidence="2" id="KW-1185">Reference proteome</keyword>
<reference evidence="2" key="1">
    <citation type="journal article" date="2022" name="Mol. Ecol. Resour.">
        <title>The genomes of chicory, endive, great burdock and yacon provide insights into Asteraceae palaeo-polyploidization history and plant inulin production.</title>
        <authorList>
            <person name="Fan W."/>
            <person name="Wang S."/>
            <person name="Wang H."/>
            <person name="Wang A."/>
            <person name="Jiang F."/>
            <person name="Liu H."/>
            <person name="Zhao H."/>
            <person name="Xu D."/>
            <person name="Zhang Y."/>
        </authorList>
    </citation>
    <scope>NUCLEOTIDE SEQUENCE [LARGE SCALE GENOMIC DNA]</scope>
    <source>
        <strain evidence="2">cv. Yunnan</strain>
    </source>
</reference>
<protein>
    <submittedName>
        <fullName evidence="1">Uncharacterized protein</fullName>
    </submittedName>
</protein>